<dbReference type="Proteomes" id="UP000178794">
    <property type="component" value="Unassembled WGS sequence"/>
</dbReference>
<dbReference type="InterPro" id="IPR016454">
    <property type="entry name" value="Cysteine_dSase"/>
</dbReference>
<reference evidence="10 11" key="1">
    <citation type="journal article" date="2016" name="Nat. Commun.">
        <title>Thousands of microbial genomes shed light on interconnected biogeochemical processes in an aquifer system.</title>
        <authorList>
            <person name="Anantharaman K."/>
            <person name="Brown C.T."/>
            <person name="Hug L.A."/>
            <person name="Sharon I."/>
            <person name="Castelle C.J."/>
            <person name="Probst A.J."/>
            <person name="Thomas B.C."/>
            <person name="Singh A."/>
            <person name="Wilkins M.J."/>
            <person name="Karaoz U."/>
            <person name="Brodie E.L."/>
            <person name="Williams K.H."/>
            <person name="Hubbard S.S."/>
            <person name="Banfield J.F."/>
        </authorList>
    </citation>
    <scope>NUCLEOTIDE SEQUENCE [LARGE SCALE GENOMIC DNA]</scope>
</reference>
<dbReference type="InterPro" id="IPR000192">
    <property type="entry name" value="Aminotrans_V_dom"/>
</dbReference>
<dbReference type="InterPro" id="IPR015422">
    <property type="entry name" value="PyrdxlP-dep_Trfase_small"/>
</dbReference>
<gene>
    <name evidence="10" type="ORF">A3C89_01555</name>
</gene>
<evidence type="ECO:0000256" key="6">
    <source>
        <dbReference type="ARBA" id="ARBA00023004"/>
    </source>
</evidence>
<accession>A0A1F6DCD5</accession>
<comment type="cofactor">
    <cofactor evidence="1">
        <name>pyridoxal 5'-phosphate</name>
        <dbReference type="ChEBI" id="CHEBI:597326"/>
    </cofactor>
</comment>
<dbReference type="Gene3D" id="3.40.640.10">
    <property type="entry name" value="Type I PLP-dependent aspartate aminotransferase-like (Major domain)"/>
    <property type="match status" value="1"/>
</dbReference>
<dbReference type="PANTHER" id="PTHR11601">
    <property type="entry name" value="CYSTEINE DESULFURYLASE FAMILY MEMBER"/>
    <property type="match status" value="1"/>
</dbReference>
<dbReference type="EMBL" id="MFLF01000020">
    <property type="protein sequence ID" value="OGG59076.1"/>
    <property type="molecule type" value="Genomic_DNA"/>
</dbReference>
<evidence type="ECO:0000256" key="7">
    <source>
        <dbReference type="ARBA" id="ARBA00023014"/>
    </source>
</evidence>
<evidence type="ECO:0000313" key="11">
    <source>
        <dbReference type="Proteomes" id="UP000178794"/>
    </source>
</evidence>
<dbReference type="GO" id="GO:0051536">
    <property type="term" value="F:iron-sulfur cluster binding"/>
    <property type="evidence" value="ECO:0007669"/>
    <property type="project" value="UniProtKB-KW"/>
</dbReference>
<dbReference type="InterPro" id="IPR015424">
    <property type="entry name" value="PyrdxlP-dep_Trfase"/>
</dbReference>
<evidence type="ECO:0000256" key="4">
    <source>
        <dbReference type="ARBA" id="ARBA00022723"/>
    </source>
</evidence>
<dbReference type="GO" id="GO:0031071">
    <property type="term" value="F:cysteine desulfurase activity"/>
    <property type="evidence" value="ECO:0007669"/>
    <property type="project" value="UniProtKB-EC"/>
</dbReference>
<dbReference type="AlphaFoldDB" id="A0A1F6DCD5"/>
<evidence type="ECO:0000256" key="5">
    <source>
        <dbReference type="ARBA" id="ARBA00022898"/>
    </source>
</evidence>
<comment type="caution">
    <text evidence="10">The sequence shown here is derived from an EMBL/GenBank/DDBJ whole genome shotgun (WGS) entry which is preliminary data.</text>
</comment>
<keyword evidence="7" id="KW-0411">Iron-sulfur</keyword>
<evidence type="ECO:0000256" key="1">
    <source>
        <dbReference type="ARBA" id="ARBA00001933"/>
    </source>
</evidence>
<dbReference type="STRING" id="1798492.A3C89_01555"/>
<dbReference type="PIRSF" id="PIRSF005572">
    <property type="entry name" value="NifS"/>
    <property type="match status" value="1"/>
</dbReference>
<evidence type="ECO:0000256" key="3">
    <source>
        <dbReference type="ARBA" id="ARBA00022679"/>
    </source>
</evidence>
<dbReference type="InterPro" id="IPR015421">
    <property type="entry name" value="PyrdxlP-dep_Trfase_major"/>
</dbReference>
<dbReference type="Gene3D" id="1.10.260.50">
    <property type="match status" value="1"/>
</dbReference>
<keyword evidence="4" id="KW-0479">Metal-binding</keyword>
<comment type="catalytic activity">
    <reaction evidence="8">
        <text>(sulfur carrier)-H + L-cysteine = (sulfur carrier)-SH + L-alanine</text>
        <dbReference type="Rhea" id="RHEA:43892"/>
        <dbReference type="Rhea" id="RHEA-COMP:14737"/>
        <dbReference type="Rhea" id="RHEA-COMP:14739"/>
        <dbReference type="ChEBI" id="CHEBI:29917"/>
        <dbReference type="ChEBI" id="CHEBI:35235"/>
        <dbReference type="ChEBI" id="CHEBI:57972"/>
        <dbReference type="ChEBI" id="CHEBI:64428"/>
        <dbReference type="EC" id="2.8.1.7"/>
    </reaction>
</comment>
<protein>
    <recommendedName>
        <fullName evidence="9">Aminotransferase class V domain-containing protein</fullName>
    </recommendedName>
</protein>
<evidence type="ECO:0000259" key="9">
    <source>
        <dbReference type="Pfam" id="PF00266"/>
    </source>
</evidence>
<keyword evidence="6" id="KW-0408">Iron</keyword>
<organism evidence="10 11">
    <name type="scientific">Candidatus Kaiserbacteria bacterium RIFCSPHIGHO2_02_FULL_50_50</name>
    <dbReference type="NCBI Taxonomy" id="1798492"/>
    <lineage>
        <taxon>Bacteria</taxon>
        <taxon>Candidatus Kaiseribacteriota</taxon>
    </lineage>
</organism>
<dbReference type="GO" id="GO:0046872">
    <property type="term" value="F:metal ion binding"/>
    <property type="evidence" value="ECO:0007669"/>
    <property type="project" value="UniProtKB-KW"/>
</dbReference>
<evidence type="ECO:0000256" key="2">
    <source>
        <dbReference type="ARBA" id="ARBA00006490"/>
    </source>
</evidence>
<dbReference type="Pfam" id="PF00266">
    <property type="entry name" value="Aminotran_5"/>
    <property type="match status" value="1"/>
</dbReference>
<keyword evidence="3" id="KW-0808">Transferase</keyword>
<sequence length="388" mass="41790">MNTRVYLDYAAATPVAPEVMVVMLPYFSELFGNAGAVHAEGRAAREAIDEARTQLARILTVRPEGITFTSGGTEANNLAIFGTLATSTVAQPEVITTEVEHPSVLEAMHELEKRGVKVTYLPVQESGLVDKKVLAAALTLNTVLVTFAYANSETGVVQDVRALVRTVQEFARAHAVSIRTHIDASQAPLWLPLGMDALGADMMTLDAGKCYGPKGLGVLARKHGAPIVSQTYGGQQEAGLRAGTENTPLILGGAAAFVRAEKGREERVERTRAVRDYLLERLQEIFPNAVLNGAKEDRLANNVNISLPGMDTEYAVMYLDAHGIAVSTRSACGALGKTGSHVIRAMTHDEERATATLRVTLGEVTTRDDVDACVTTLQKWHDLMQRVV</sequence>
<dbReference type="Gene3D" id="3.90.1150.10">
    <property type="entry name" value="Aspartate Aminotransferase, domain 1"/>
    <property type="match status" value="1"/>
</dbReference>
<keyword evidence="5" id="KW-0663">Pyridoxal phosphate</keyword>
<evidence type="ECO:0000256" key="8">
    <source>
        <dbReference type="ARBA" id="ARBA00050776"/>
    </source>
</evidence>
<dbReference type="PANTHER" id="PTHR11601:SF34">
    <property type="entry name" value="CYSTEINE DESULFURASE"/>
    <property type="match status" value="1"/>
</dbReference>
<proteinExistence type="inferred from homology"/>
<evidence type="ECO:0000313" key="10">
    <source>
        <dbReference type="EMBL" id="OGG59076.1"/>
    </source>
</evidence>
<feature type="domain" description="Aminotransferase class V" evidence="9">
    <location>
        <begin position="5"/>
        <end position="372"/>
    </location>
</feature>
<name>A0A1F6DCD5_9BACT</name>
<dbReference type="SUPFAM" id="SSF53383">
    <property type="entry name" value="PLP-dependent transferases"/>
    <property type="match status" value="1"/>
</dbReference>
<comment type="similarity">
    <text evidence="2">Belongs to the class-V pyridoxal-phosphate-dependent aminotransferase family. NifS/IscS subfamily.</text>
</comment>